<keyword evidence="3" id="KW-1185">Reference proteome</keyword>
<evidence type="ECO:0000256" key="1">
    <source>
        <dbReference type="SAM" id="Phobius"/>
    </source>
</evidence>
<dbReference type="RefSeq" id="WP_145665586.1">
    <property type="nucleotide sequence ID" value="NZ_VIWO01000002.1"/>
</dbReference>
<gene>
    <name evidence="2" type="ORF">FHW36_10258</name>
</gene>
<comment type="caution">
    <text evidence="2">The sequence shown here is derived from an EMBL/GenBank/DDBJ whole genome shotgun (WGS) entry which is preliminary data.</text>
</comment>
<evidence type="ECO:0000313" key="2">
    <source>
        <dbReference type="EMBL" id="TWF42303.1"/>
    </source>
</evidence>
<name>A0A561PVZ9_9BACT</name>
<feature type="transmembrane region" description="Helical" evidence="1">
    <location>
        <begin position="81"/>
        <end position="100"/>
    </location>
</feature>
<accession>A0A561PVZ9</accession>
<reference evidence="2 3" key="1">
    <citation type="submission" date="2019-06" db="EMBL/GenBank/DDBJ databases">
        <title>Sorghum-associated microbial communities from plants grown in Nebraska, USA.</title>
        <authorList>
            <person name="Schachtman D."/>
        </authorList>
    </citation>
    <scope>NUCLEOTIDE SEQUENCE [LARGE SCALE GENOMIC DNA]</scope>
    <source>
        <strain evidence="2 3">1209</strain>
    </source>
</reference>
<feature type="transmembrane region" description="Helical" evidence="1">
    <location>
        <begin position="33"/>
        <end position="51"/>
    </location>
</feature>
<organism evidence="2 3">
    <name type="scientific">Chitinophaga polysaccharea</name>
    <dbReference type="NCBI Taxonomy" id="1293035"/>
    <lineage>
        <taxon>Bacteria</taxon>
        <taxon>Pseudomonadati</taxon>
        <taxon>Bacteroidota</taxon>
        <taxon>Chitinophagia</taxon>
        <taxon>Chitinophagales</taxon>
        <taxon>Chitinophagaceae</taxon>
        <taxon>Chitinophaga</taxon>
    </lineage>
</organism>
<dbReference type="AlphaFoldDB" id="A0A561PVZ9"/>
<dbReference type="OrthoDB" id="676647at2"/>
<dbReference type="Proteomes" id="UP000320811">
    <property type="component" value="Unassembled WGS sequence"/>
</dbReference>
<keyword evidence="1" id="KW-1133">Transmembrane helix</keyword>
<proteinExistence type="predicted"/>
<protein>
    <submittedName>
        <fullName evidence="2">Uncharacterized protein</fullName>
    </submittedName>
</protein>
<feature type="transmembrane region" description="Helical" evidence="1">
    <location>
        <begin position="57"/>
        <end position="74"/>
    </location>
</feature>
<dbReference type="EMBL" id="VIWO01000002">
    <property type="protein sequence ID" value="TWF42303.1"/>
    <property type="molecule type" value="Genomic_DNA"/>
</dbReference>
<feature type="transmembrane region" description="Helical" evidence="1">
    <location>
        <begin position="6"/>
        <end position="26"/>
    </location>
</feature>
<feature type="transmembrane region" description="Helical" evidence="1">
    <location>
        <begin position="112"/>
        <end position="144"/>
    </location>
</feature>
<sequence length="175" mass="19002">MHANIFSFAYMLSNTVGLIMLIAAIFAPLLARFLMVLIFVGAGIFNAYMAIRSPELFMVYGAMTVSPVYEQFIYGAFRNNITAIVVSISVCQLATGIFIASKGALLRLGLSAATIFLVAIAPLGAGSAFPSTLVLAVAAIILLFKEKRLSAHPVWHDFNYHHPKISIHEKGTSRH</sequence>
<keyword evidence="1" id="KW-0472">Membrane</keyword>
<keyword evidence="1" id="KW-0812">Transmembrane</keyword>
<evidence type="ECO:0000313" key="3">
    <source>
        <dbReference type="Proteomes" id="UP000320811"/>
    </source>
</evidence>